<reference evidence="5" key="2">
    <citation type="submission" date="2015-04" db="UniProtKB">
        <authorList>
            <consortium name="EnsemblPlants"/>
        </authorList>
    </citation>
    <scope>IDENTIFICATION</scope>
</reference>
<sequence length="466" mass="51420">MAVVAPPFLTLPQPPQNPTPKPHRRPPRDIASWTSAIARPVMQVDLPAVAAALSARLSSPAAPAPQRRHPFHHPLRLRRLPVLRARLPPCAPRPRPRAQALPLPPPPALRVSTLRPACLTSPSSSLTLRPSAVTYNTVISGLMRNDLVAAAFEVFDGMPAPDKVSWFIDWRHDEVINCFHAMLLDSVDPDYVMLIAVISTCAEVGALGLEMWVHWLVVRQGLERNFRIASSLIDMYAWCGQVELARPFTSATTWNSRGGARMFFLGGGERRGMPPARLAVDDENRAAICVLSTILPRRLEGQQPVAAIAVEVEAAIAVERGRADGGFGADGWGGRSGSRSCARDEHDCGGGGATTKVGRRWQRPLLRYECAAQSKKGEDFFLLRTDCARPSTSSSSSSSSASSPPHTFVVFAVSPPRRRDLAFWVSLLPEHEQDAEKRRKREGRRRRRKKMDGKCEKWHGSNFIKF</sequence>
<organism evidence="5">
    <name type="scientific">Oryza glumipatula</name>
    <dbReference type="NCBI Taxonomy" id="40148"/>
    <lineage>
        <taxon>Eukaryota</taxon>
        <taxon>Viridiplantae</taxon>
        <taxon>Streptophyta</taxon>
        <taxon>Embryophyta</taxon>
        <taxon>Tracheophyta</taxon>
        <taxon>Spermatophyta</taxon>
        <taxon>Magnoliopsida</taxon>
        <taxon>Liliopsida</taxon>
        <taxon>Poales</taxon>
        <taxon>Poaceae</taxon>
        <taxon>BOP clade</taxon>
        <taxon>Oryzoideae</taxon>
        <taxon>Oryzeae</taxon>
        <taxon>Oryzinae</taxon>
        <taxon>Oryza</taxon>
    </lineage>
</organism>
<keyword evidence="2" id="KW-0809">Transit peptide</keyword>
<feature type="region of interest" description="Disordered" evidence="4">
    <location>
        <begin position="432"/>
        <end position="453"/>
    </location>
</feature>
<proteinExistence type="predicted"/>
<dbReference type="STRING" id="40148.A0A0D9Y2L8"/>
<dbReference type="GO" id="GO:0009451">
    <property type="term" value="P:RNA modification"/>
    <property type="evidence" value="ECO:0007669"/>
    <property type="project" value="InterPro"/>
</dbReference>
<dbReference type="Pfam" id="PF12854">
    <property type="entry name" value="PPR_1"/>
    <property type="match status" value="1"/>
</dbReference>
<evidence type="ECO:0000313" key="5">
    <source>
        <dbReference type="EnsemblPlants" id="OGLUM01G01620.1"/>
    </source>
</evidence>
<accession>A0A0D9Y2L8</accession>
<evidence type="ECO:0000256" key="3">
    <source>
        <dbReference type="PROSITE-ProRule" id="PRU00708"/>
    </source>
</evidence>
<evidence type="ECO:0000256" key="2">
    <source>
        <dbReference type="ARBA" id="ARBA00022946"/>
    </source>
</evidence>
<reference evidence="5" key="3">
    <citation type="submission" date="2018-05" db="EMBL/GenBank/DDBJ databases">
        <title>OgluRS3 (Oryza glumaepatula Reference Sequence Version 3).</title>
        <authorList>
            <person name="Zhang J."/>
            <person name="Kudrna D."/>
            <person name="Lee S."/>
            <person name="Talag J."/>
            <person name="Welchert J."/>
            <person name="Wing R.A."/>
        </authorList>
    </citation>
    <scope>NUCLEOTIDE SEQUENCE [LARGE SCALE GENOMIC DNA]</scope>
</reference>
<protein>
    <recommendedName>
        <fullName evidence="7">Pentatricopeptide repeat-containing protein</fullName>
    </recommendedName>
</protein>
<dbReference type="Proteomes" id="UP000026961">
    <property type="component" value="Chromosome 1"/>
</dbReference>
<feature type="repeat" description="PPR" evidence="3">
    <location>
        <begin position="131"/>
        <end position="165"/>
    </location>
</feature>
<keyword evidence="6" id="KW-1185">Reference proteome</keyword>
<feature type="region of interest" description="Disordered" evidence="4">
    <location>
        <begin position="1"/>
        <end position="28"/>
    </location>
</feature>
<dbReference type="Gramene" id="OGLUM01G01620.1">
    <property type="protein sequence ID" value="OGLUM01G01620.1"/>
    <property type="gene ID" value="OGLUM01G01620"/>
</dbReference>
<reference evidence="5" key="1">
    <citation type="submission" date="2013-08" db="EMBL/GenBank/DDBJ databases">
        <title>Oryza genome evolution.</title>
        <authorList>
            <person name="Wing R.A."/>
            <person name="Panaud O."/>
            <person name="Oliveira A.C."/>
        </authorList>
    </citation>
    <scope>NUCLEOTIDE SEQUENCE</scope>
</reference>
<dbReference type="NCBIfam" id="TIGR00756">
    <property type="entry name" value="PPR"/>
    <property type="match status" value="1"/>
</dbReference>
<name>A0A0D9Y2L8_9ORYZ</name>
<dbReference type="InterPro" id="IPR011990">
    <property type="entry name" value="TPR-like_helical_dom_sf"/>
</dbReference>
<dbReference type="PANTHER" id="PTHR47926:SF510">
    <property type="entry name" value="PENTATRICOPEPTIDE REPEAT-CONTAINING PROTEIN"/>
    <property type="match status" value="1"/>
</dbReference>
<dbReference type="HOGENOM" id="CLU_587114_0_0_1"/>
<evidence type="ECO:0000256" key="1">
    <source>
        <dbReference type="ARBA" id="ARBA00022737"/>
    </source>
</evidence>
<dbReference type="AlphaFoldDB" id="A0A0D9Y2L8"/>
<dbReference type="InterPro" id="IPR046960">
    <property type="entry name" value="PPR_At4g14850-like_plant"/>
</dbReference>
<evidence type="ECO:0000256" key="4">
    <source>
        <dbReference type="SAM" id="MobiDB-lite"/>
    </source>
</evidence>
<feature type="compositionally biased region" description="Low complexity" evidence="4">
    <location>
        <begin position="1"/>
        <end position="11"/>
    </location>
</feature>
<dbReference type="Gene3D" id="1.25.40.10">
    <property type="entry name" value="Tetratricopeptide repeat domain"/>
    <property type="match status" value="2"/>
</dbReference>
<keyword evidence="1" id="KW-0677">Repeat</keyword>
<evidence type="ECO:0000313" key="6">
    <source>
        <dbReference type="Proteomes" id="UP000026961"/>
    </source>
</evidence>
<dbReference type="PANTHER" id="PTHR47926">
    <property type="entry name" value="PENTATRICOPEPTIDE REPEAT-CONTAINING PROTEIN"/>
    <property type="match status" value="1"/>
</dbReference>
<dbReference type="EnsemblPlants" id="OGLUM01G01620.1">
    <property type="protein sequence ID" value="OGLUM01G01620.1"/>
    <property type="gene ID" value="OGLUM01G01620"/>
</dbReference>
<dbReference type="InterPro" id="IPR002885">
    <property type="entry name" value="PPR_rpt"/>
</dbReference>
<evidence type="ECO:0008006" key="7">
    <source>
        <dbReference type="Google" id="ProtNLM"/>
    </source>
</evidence>
<dbReference type="eggNOG" id="KOG4197">
    <property type="taxonomic scope" value="Eukaryota"/>
</dbReference>
<dbReference type="PROSITE" id="PS51375">
    <property type="entry name" value="PPR"/>
    <property type="match status" value="1"/>
</dbReference>
<feature type="compositionally biased region" description="Basic residues" evidence="4">
    <location>
        <begin position="438"/>
        <end position="451"/>
    </location>
</feature>
<dbReference type="GO" id="GO:0003723">
    <property type="term" value="F:RNA binding"/>
    <property type="evidence" value="ECO:0007669"/>
    <property type="project" value="InterPro"/>
</dbReference>